<comment type="caution">
    <text evidence="2">The sequence shown here is derived from an EMBL/GenBank/DDBJ whole genome shotgun (WGS) entry which is preliminary data.</text>
</comment>
<protein>
    <submittedName>
        <fullName evidence="2">Uncharacterized protein</fullName>
    </submittedName>
</protein>
<reference evidence="2" key="2">
    <citation type="submission" date="2021-02" db="EMBL/GenBank/DDBJ databases">
        <authorList>
            <person name="Kimball J.A."/>
            <person name="Haas M.W."/>
            <person name="Macchietto M."/>
            <person name="Kono T."/>
            <person name="Duquette J."/>
            <person name="Shao M."/>
        </authorList>
    </citation>
    <scope>NUCLEOTIDE SEQUENCE</scope>
    <source>
        <tissue evidence="2">Fresh leaf tissue</tissue>
    </source>
</reference>
<proteinExistence type="predicted"/>
<organism evidence="2 3">
    <name type="scientific">Zizania palustris</name>
    <name type="common">Northern wild rice</name>
    <dbReference type="NCBI Taxonomy" id="103762"/>
    <lineage>
        <taxon>Eukaryota</taxon>
        <taxon>Viridiplantae</taxon>
        <taxon>Streptophyta</taxon>
        <taxon>Embryophyta</taxon>
        <taxon>Tracheophyta</taxon>
        <taxon>Spermatophyta</taxon>
        <taxon>Magnoliopsida</taxon>
        <taxon>Liliopsida</taxon>
        <taxon>Poales</taxon>
        <taxon>Poaceae</taxon>
        <taxon>BOP clade</taxon>
        <taxon>Oryzoideae</taxon>
        <taxon>Oryzeae</taxon>
        <taxon>Zizaniinae</taxon>
        <taxon>Zizania</taxon>
    </lineage>
</organism>
<dbReference type="Proteomes" id="UP000729402">
    <property type="component" value="Unassembled WGS sequence"/>
</dbReference>
<evidence type="ECO:0000313" key="3">
    <source>
        <dbReference type="Proteomes" id="UP000729402"/>
    </source>
</evidence>
<evidence type="ECO:0000256" key="1">
    <source>
        <dbReference type="SAM" id="MobiDB-lite"/>
    </source>
</evidence>
<evidence type="ECO:0000313" key="2">
    <source>
        <dbReference type="EMBL" id="KAG8083114.1"/>
    </source>
</evidence>
<feature type="region of interest" description="Disordered" evidence="1">
    <location>
        <begin position="121"/>
        <end position="148"/>
    </location>
</feature>
<gene>
    <name evidence="2" type="ORF">GUJ93_ZPchr0014g46676</name>
</gene>
<feature type="compositionally biased region" description="Low complexity" evidence="1">
    <location>
        <begin position="89"/>
        <end position="103"/>
    </location>
</feature>
<accession>A0A8J5TAV3</accession>
<dbReference type="AlphaFoldDB" id="A0A8J5TAV3"/>
<feature type="compositionally biased region" description="Low complexity" evidence="1">
    <location>
        <begin position="69"/>
        <end position="82"/>
    </location>
</feature>
<reference evidence="2" key="1">
    <citation type="journal article" date="2021" name="bioRxiv">
        <title>Whole Genome Assembly and Annotation of Northern Wild Rice, Zizania palustris L., Supports a Whole Genome Duplication in the Zizania Genus.</title>
        <authorList>
            <person name="Haas M."/>
            <person name="Kono T."/>
            <person name="Macchietto M."/>
            <person name="Millas R."/>
            <person name="McGilp L."/>
            <person name="Shao M."/>
            <person name="Duquette J."/>
            <person name="Hirsch C.N."/>
            <person name="Kimball J."/>
        </authorList>
    </citation>
    <scope>NUCLEOTIDE SEQUENCE</scope>
    <source>
        <tissue evidence="2">Fresh leaf tissue</tissue>
    </source>
</reference>
<name>A0A8J5TAV3_ZIZPA</name>
<feature type="region of interest" description="Disordered" evidence="1">
    <location>
        <begin position="68"/>
        <end position="103"/>
    </location>
</feature>
<sequence length="148" mass="14801">MGGSSPPPHSSFLPPPPCPPWAAHLVASAAAALLSETAATPVEIESAAPPLRDEDSVDAELGVVGLRLQSSTDLGSTTTSSSPSPPPLSSGQSSAAFPPSSSAVPFPSALKGASLTYMLVHATTSPPPSRSRQNPDEAAAVSWSAALH</sequence>
<keyword evidence="3" id="KW-1185">Reference proteome</keyword>
<dbReference type="EMBL" id="JAAALK010000086">
    <property type="protein sequence ID" value="KAG8083114.1"/>
    <property type="molecule type" value="Genomic_DNA"/>
</dbReference>